<dbReference type="EC" id="7.4.2.5" evidence="2"/>
<accession>A0A378NBA2</accession>
<keyword evidence="8" id="KW-0547">Nucleotide-binding</keyword>
<name>A0A378NBA2_MANHA</name>
<reference evidence="19 20" key="1">
    <citation type="submission" date="2018-06" db="EMBL/GenBank/DDBJ databases">
        <authorList>
            <consortium name="Pathogen Informatics"/>
            <person name="Doyle S."/>
        </authorList>
    </citation>
    <scope>NUCLEOTIDE SEQUENCE [LARGE SCALE GENOMIC DNA]</scope>
    <source>
        <strain evidence="19 20">NCTC9380</strain>
    </source>
</reference>
<dbReference type="RefSeq" id="WP_006251589.1">
    <property type="nucleotide sequence ID" value="NZ_CP017484.1"/>
</dbReference>
<evidence type="ECO:0000256" key="2">
    <source>
        <dbReference type="ARBA" id="ARBA00012048"/>
    </source>
</evidence>
<organism evidence="19 20">
    <name type="scientific">Mannheimia haemolytica</name>
    <name type="common">Pasteurella haemolytica</name>
    <dbReference type="NCBI Taxonomy" id="75985"/>
    <lineage>
        <taxon>Bacteria</taxon>
        <taxon>Pseudomonadati</taxon>
        <taxon>Pseudomonadota</taxon>
        <taxon>Gammaproteobacteria</taxon>
        <taxon>Pasteurellales</taxon>
        <taxon>Pasteurellaceae</taxon>
        <taxon>Mannheimia</taxon>
    </lineage>
</organism>
<dbReference type="GO" id="GO:0005886">
    <property type="term" value="C:plasma membrane"/>
    <property type="evidence" value="ECO:0007669"/>
    <property type="project" value="UniProtKB-SubCell"/>
</dbReference>
<evidence type="ECO:0000256" key="14">
    <source>
        <dbReference type="ARBA" id="ARBA00034068"/>
    </source>
</evidence>
<evidence type="ECO:0000256" key="9">
    <source>
        <dbReference type="ARBA" id="ARBA00022840"/>
    </source>
</evidence>
<evidence type="ECO:0000256" key="1">
    <source>
        <dbReference type="ARBA" id="ARBA00004429"/>
    </source>
</evidence>
<dbReference type="Proteomes" id="UP000254031">
    <property type="component" value="Unassembled WGS sequence"/>
</dbReference>
<dbReference type="InterPro" id="IPR003593">
    <property type="entry name" value="AAA+_ATPase"/>
</dbReference>
<dbReference type="SUPFAM" id="SSF52540">
    <property type="entry name" value="P-loop containing nucleoside triphosphate hydrolases"/>
    <property type="match status" value="1"/>
</dbReference>
<keyword evidence="5" id="KW-1003">Cell membrane</keyword>
<feature type="transmembrane region" description="Helical" evidence="17">
    <location>
        <begin position="605"/>
        <end position="623"/>
    </location>
</feature>
<dbReference type="PANTHER" id="PTHR30572">
    <property type="entry name" value="MEMBRANE COMPONENT OF TRANSPORTER-RELATED"/>
    <property type="match status" value="1"/>
</dbReference>
<evidence type="ECO:0000256" key="8">
    <source>
        <dbReference type="ARBA" id="ARBA00022741"/>
    </source>
</evidence>
<dbReference type="InterPro" id="IPR050250">
    <property type="entry name" value="Macrolide_Exporter_MacB"/>
</dbReference>
<feature type="transmembrane region" description="Helical" evidence="17">
    <location>
        <begin position="564"/>
        <end position="590"/>
    </location>
</feature>
<keyword evidence="7 17" id="KW-0812">Transmembrane</keyword>
<evidence type="ECO:0000256" key="4">
    <source>
        <dbReference type="ARBA" id="ARBA00022448"/>
    </source>
</evidence>
<dbReference type="Gene3D" id="3.40.50.300">
    <property type="entry name" value="P-loop containing nucleotide triphosphate hydrolases"/>
    <property type="match status" value="1"/>
</dbReference>
<evidence type="ECO:0000256" key="10">
    <source>
        <dbReference type="ARBA" id="ARBA00022967"/>
    </source>
</evidence>
<dbReference type="InterPro" id="IPR027417">
    <property type="entry name" value="P-loop_NTPase"/>
</dbReference>
<dbReference type="GO" id="GO:0016887">
    <property type="term" value="F:ATP hydrolysis activity"/>
    <property type="evidence" value="ECO:0007669"/>
    <property type="project" value="InterPro"/>
</dbReference>
<dbReference type="InterPro" id="IPR003439">
    <property type="entry name" value="ABC_transporter-like_ATP-bd"/>
</dbReference>
<evidence type="ECO:0000256" key="3">
    <source>
        <dbReference type="ARBA" id="ARBA00021004"/>
    </source>
</evidence>
<feature type="domain" description="ABC transporter" evidence="18">
    <location>
        <begin position="4"/>
        <end position="242"/>
    </location>
</feature>
<dbReference type="AlphaFoldDB" id="A0A378NBA2"/>
<dbReference type="InterPro" id="IPR003838">
    <property type="entry name" value="ABC3_permease_C"/>
</dbReference>
<dbReference type="CDD" id="cd03255">
    <property type="entry name" value="ABC_MJ0796_LolCDE_FtsE"/>
    <property type="match status" value="1"/>
</dbReference>
<feature type="transmembrane region" description="Helical" evidence="17">
    <location>
        <begin position="267"/>
        <end position="288"/>
    </location>
</feature>
<keyword evidence="12 17" id="KW-0472">Membrane</keyword>
<gene>
    <name evidence="19" type="primary">macB</name>
    <name evidence="19" type="ORF">NCTC9380_00320</name>
</gene>
<dbReference type="PROSITE" id="PS50893">
    <property type="entry name" value="ABC_TRANSPORTER_2"/>
    <property type="match status" value="1"/>
</dbReference>
<keyword evidence="10" id="KW-1278">Translocase</keyword>
<dbReference type="InterPro" id="IPR017871">
    <property type="entry name" value="ABC_transporter-like_CS"/>
</dbReference>
<keyword evidence="11 17" id="KW-1133">Transmembrane helix</keyword>
<comment type="similarity">
    <text evidence="15">Belongs to the ABC transporter superfamily. Macrolide exporter (TC 3.A.1.122) family.</text>
</comment>
<keyword evidence="9 19" id="KW-0067">ATP-binding</keyword>
<protein>
    <recommendedName>
        <fullName evidence="3">Leukotoxin translocation ATP-binding protein LktB</fullName>
        <ecNumber evidence="2">7.4.2.5</ecNumber>
    </recommendedName>
    <alternativeName>
        <fullName evidence="16">Pyoverdine export ATP-binding/permease protein PvdT</fullName>
    </alternativeName>
</protein>
<evidence type="ECO:0000313" key="19">
    <source>
        <dbReference type="EMBL" id="STY65066.1"/>
    </source>
</evidence>
<keyword evidence="6" id="KW-0997">Cell inner membrane</keyword>
<dbReference type="InterPro" id="IPR025857">
    <property type="entry name" value="MacB_PCD"/>
</dbReference>
<keyword evidence="4" id="KW-0813">Transport</keyword>
<evidence type="ECO:0000256" key="7">
    <source>
        <dbReference type="ARBA" id="ARBA00022692"/>
    </source>
</evidence>
<dbReference type="FunFam" id="3.40.50.300:FF:000032">
    <property type="entry name" value="Export ABC transporter ATP-binding protein"/>
    <property type="match status" value="1"/>
</dbReference>
<dbReference type="Pfam" id="PF02687">
    <property type="entry name" value="FtsX"/>
    <property type="match status" value="1"/>
</dbReference>
<dbReference type="PROSITE" id="PS00211">
    <property type="entry name" value="ABC_TRANSPORTER_1"/>
    <property type="match status" value="1"/>
</dbReference>
<keyword evidence="19" id="KW-0378">Hydrolase</keyword>
<proteinExistence type="inferred from homology"/>
<evidence type="ECO:0000259" key="18">
    <source>
        <dbReference type="PROSITE" id="PS50893"/>
    </source>
</evidence>
<dbReference type="Pfam" id="PF00005">
    <property type="entry name" value="ABC_tran"/>
    <property type="match status" value="1"/>
</dbReference>
<evidence type="ECO:0000256" key="12">
    <source>
        <dbReference type="ARBA" id="ARBA00023136"/>
    </source>
</evidence>
<dbReference type="GO" id="GO:1902495">
    <property type="term" value="C:transmembrane transporter complex"/>
    <property type="evidence" value="ECO:0007669"/>
    <property type="project" value="UniProtKB-ARBA"/>
</dbReference>
<evidence type="ECO:0000313" key="20">
    <source>
        <dbReference type="Proteomes" id="UP000254031"/>
    </source>
</evidence>
<evidence type="ECO:0000256" key="17">
    <source>
        <dbReference type="SAM" id="Phobius"/>
    </source>
</evidence>
<dbReference type="GO" id="GO:0005524">
    <property type="term" value="F:ATP binding"/>
    <property type="evidence" value="ECO:0007669"/>
    <property type="project" value="UniProtKB-KW"/>
</dbReference>
<evidence type="ECO:0000256" key="15">
    <source>
        <dbReference type="ARBA" id="ARBA00038388"/>
    </source>
</evidence>
<dbReference type="EMBL" id="UGPL01000006">
    <property type="protein sequence ID" value="STY65066.1"/>
    <property type="molecule type" value="Genomic_DNA"/>
</dbReference>
<comment type="subcellular location">
    <subcellularLocation>
        <location evidence="1">Cell inner membrane</location>
        <topology evidence="1">Multi-pass membrane protein</topology>
    </subcellularLocation>
</comment>
<dbReference type="PANTHER" id="PTHR30572:SF14">
    <property type="entry name" value="MACROLIDE EXPORT ATP-BINDING_PERMEASE PROTEIN MACB"/>
    <property type="match status" value="1"/>
</dbReference>
<comment type="catalytic activity">
    <reaction evidence="14">
        <text>ATP + H2O + proteinSide 1 = ADP + phosphate + proteinSide 2.</text>
        <dbReference type="EC" id="7.4.2.5"/>
    </reaction>
</comment>
<dbReference type="Pfam" id="PF12704">
    <property type="entry name" value="MacB_PCD"/>
    <property type="match status" value="1"/>
</dbReference>
<dbReference type="GO" id="GO:0022857">
    <property type="term" value="F:transmembrane transporter activity"/>
    <property type="evidence" value="ECO:0007669"/>
    <property type="project" value="TreeGrafter"/>
</dbReference>
<evidence type="ECO:0000256" key="6">
    <source>
        <dbReference type="ARBA" id="ARBA00022519"/>
    </source>
</evidence>
<evidence type="ECO:0000256" key="5">
    <source>
        <dbReference type="ARBA" id="ARBA00022475"/>
    </source>
</evidence>
<evidence type="ECO:0000256" key="16">
    <source>
        <dbReference type="ARBA" id="ARBA00041199"/>
    </source>
</evidence>
<dbReference type="SMART" id="SM00382">
    <property type="entry name" value="AAA"/>
    <property type="match status" value="1"/>
</dbReference>
<evidence type="ECO:0000256" key="13">
    <source>
        <dbReference type="ARBA" id="ARBA00024829"/>
    </source>
</evidence>
<feature type="transmembrane region" description="Helical" evidence="17">
    <location>
        <begin position="515"/>
        <end position="540"/>
    </location>
</feature>
<sequence length="640" mass="69315">MKLIEIENLNKYFGLGQTQAHILKNINLSIERGDFVAIIGASGSGKSTLMNIIGCLDTASSGICRIDGKETQTMSADELSDLRQRKLGFIFQRYNLLSALNANENVALPAIYAGMDSSSRKKRADTLLTKLGLSDKTQHKPNELSGGQQQRVSIARALMNGGEIILADEPTGALDSKSGETVLEILRDLHHEGHTIIMVTHDPNIAAQASRVVEIKDGQIIRDEHQRADVQETALNKTTTQKTRFWAQLFESFKMATSAIMAHKMRAILTMLGIIIGITSVISVVALGRGSQQQILSNINNLGTNTMDIMNGTGFGDRRANLTKNLTISDALMLGRQSYVESTTPSSNVSATLIYGNTAVTGSVRGVGEQFIDVKGLKLISGRFFSAEEVKNVAQIIVIDPNTQKDLGLTEPVEGKTILVDKKPLQIIGVAQQSNNMNQSSLTLWAPYTTIMQRISGAKQIDSLTVKIKDDIESQTAEKSITELLVAKHGKKDFFIMNSDTIKQTITSTTNTMTLLISSIALISLIVGGIGVMNIMLVSVTERTREIGVRMAIGAKQRNILQQFLIEAVVICLIGGVIGILLASAIIWAFNTLGSNFKMMLSPESVVIAVLCSTLIGVVFGYIPARNASQLNPITALAQE</sequence>
<dbReference type="InterPro" id="IPR017911">
    <property type="entry name" value="MacB-like_ATP-bd"/>
</dbReference>
<comment type="function">
    <text evidence="13">Part of the ABC transporter complex LktBD involved in leukotoxin export. Transmembrane domains (TMD) form a pore in the inner membrane and the ATP-binding domain (NBD) is responsible for energy generation.</text>
</comment>
<evidence type="ECO:0000256" key="11">
    <source>
        <dbReference type="ARBA" id="ARBA00022989"/>
    </source>
</evidence>